<keyword evidence="5" id="KW-1185">Reference proteome</keyword>
<comment type="caution">
    <text evidence="4">The sequence shown here is derived from an EMBL/GenBank/DDBJ whole genome shotgun (WGS) entry which is preliminary data.</text>
</comment>
<dbReference type="InterPro" id="IPR008978">
    <property type="entry name" value="HSP20-like_chaperone"/>
</dbReference>
<evidence type="ECO:0000256" key="1">
    <source>
        <dbReference type="PROSITE-ProRule" id="PRU00285"/>
    </source>
</evidence>
<feature type="domain" description="SHSP" evidence="3">
    <location>
        <begin position="45"/>
        <end position="158"/>
    </location>
</feature>
<evidence type="ECO:0000256" key="2">
    <source>
        <dbReference type="RuleBase" id="RU003616"/>
    </source>
</evidence>
<dbReference type="InterPro" id="IPR031107">
    <property type="entry name" value="Small_HSP"/>
</dbReference>
<gene>
    <name evidence="4" type="ORF">ACFO3O_13895</name>
</gene>
<organism evidence="4 5">
    <name type="scientific">Dokdonia ponticola</name>
    <dbReference type="NCBI Taxonomy" id="2041041"/>
    <lineage>
        <taxon>Bacteria</taxon>
        <taxon>Pseudomonadati</taxon>
        <taxon>Bacteroidota</taxon>
        <taxon>Flavobacteriia</taxon>
        <taxon>Flavobacteriales</taxon>
        <taxon>Flavobacteriaceae</taxon>
        <taxon>Dokdonia</taxon>
    </lineage>
</organism>
<sequence>MDKLMTVQKNGSTTNQNRFQDFPAWSSWIDAMFSNELPALMMSNFNTGMTLPKVNIRETADAYFVDMAVPGMRKEDFQIDLDNHVLSISSERSEEKQESGANFTRREYGYDSFKRTFTLPESIEENNIKATYQDGILSVHLPKKEEAKQTPARTITIS</sequence>
<dbReference type="EMBL" id="JBHSFV010000008">
    <property type="protein sequence ID" value="MFC4635009.1"/>
    <property type="molecule type" value="Genomic_DNA"/>
</dbReference>
<evidence type="ECO:0000313" key="4">
    <source>
        <dbReference type="EMBL" id="MFC4635009.1"/>
    </source>
</evidence>
<evidence type="ECO:0000259" key="3">
    <source>
        <dbReference type="PROSITE" id="PS01031"/>
    </source>
</evidence>
<name>A0ABV9HXW4_9FLAO</name>
<accession>A0ABV9HXW4</accession>
<dbReference type="Gene3D" id="2.60.40.790">
    <property type="match status" value="1"/>
</dbReference>
<comment type="similarity">
    <text evidence="1 2">Belongs to the small heat shock protein (HSP20) family.</text>
</comment>
<dbReference type="InterPro" id="IPR002068">
    <property type="entry name" value="A-crystallin/Hsp20_dom"/>
</dbReference>
<reference evidence="5" key="1">
    <citation type="journal article" date="2019" name="Int. J. Syst. Evol. Microbiol.">
        <title>The Global Catalogue of Microorganisms (GCM) 10K type strain sequencing project: providing services to taxonomists for standard genome sequencing and annotation.</title>
        <authorList>
            <consortium name="The Broad Institute Genomics Platform"/>
            <consortium name="The Broad Institute Genome Sequencing Center for Infectious Disease"/>
            <person name="Wu L."/>
            <person name="Ma J."/>
        </authorList>
    </citation>
    <scope>NUCLEOTIDE SEQUENCE [LARGE SCALE GENOMIC DNA]</scope>
    <source>
        <strain evidence="5">YJ-61-S</strain>
    </source>
</reference>
<dbReference type="CDD" id="cd06464">
    <property type="entry name" value="ACD_sHsps-like"/>
    <property type="match status" value="1"/>
</dbReference>
<proteinExistence type="inferred from homology"/>
<protein>
    <submittedName>
        <fullName evidence="4">Hsp20/alpha crystallin family protein</fullName>
    </submittedName>
</protein>
<dbReference type="Proteomes" id="UP001596043">
    <property type="component" value="Unassembled WGS sequence"/>
</dbReference>
<dbReference type="RefSeq" id="WP_379979815.1">
    <property type="nucleotide sequence ID" value="NZ_JBHSFV010000008.1"/>
</dbReference>
<dbReference type="PANTHER" id="PTHR11527">
    <property type="entry name" value="HEAT-SHOCK PROTEIN 20 FAMILY MEMBER"/>
    <property type="match status" value="1"/>
</dbReference>
<dbReference type="PROSITE" id="PS01031">
    <property type="entry name" value="SHSP"/>
    <property type="match status" value="1"/>
</dbReference>
<dbReference type="SUPFAM" id="SSF49764">
    <property type="entry name" value="HSP20-like chaperones"/>
    <property type="match status" value="1"/>
</dbReference>
<evidence type="ECO:0000313" key="5">
    <source>
        <dbReference type="Proteomes" id="UP001596043"/>
    </source>
</evidence>
<dbReference type="Pfam" id="PF00011">
    <property type="entry name" value="HSP20"/>
    <property type="match status" value="1"/>
</dbReference>